<protein>
    <submittedName>
        <fullName evidence="1">Uncharacterized protein</fullName>
    </submittedName>
</protein>
<evidence type="ECO:0000313" key="1">
    <source>
        <dbReference type="EMBL" id="SEL52149.1"/>
    </source>
</evidence>
<dbReference type="AlphaFoldDB" id="A0A1H7QW97"/>
<accession>A0A1H7QW97</accession>
<proteinExistence type="predicted"/>
<keyword evidence="2" id="KW-1185">Reference proteome</keyword>
<sequence length="29" mass="3215">MSEQPLAWVTLTSYRNVAGRPQPAELIAD</sequence>
<dbReference type="Proteomes" id="UP000183015">
    <property type="component" value="Unassembled WGS sequence"/>
</dbReference>
<name>A0A1H7QW97_STRJI</name>
<reference evidence="2" key="1">
    <citation type="submission" date="2016-10" db="EMBL/GenBank/DDBJ databases">
        <authorList>
            <person name="Varghese N."/>
        </authorList>
    </citation>
    <scope>NUCLEOTIDE SEQUENCE [LARGE SCALE GENOMIC DNA]</scope>
    <source>
        <strain evidence="2">DSM 45096 / BCRC 16803 / CGMCC 4.1857 / CIP 109030 / JCM 12277 / KCTC 19219 / NBRC 100920 / 33214</strain>
    </source>
</reference>
<dbReference type="EMBL" id="FOAZ01000009">
    <property type="protein sequence ID" value="SEL52149.1"/>
    <property type="molecule type" value="Genomic_DNA"/>
</dbReference>
<evidence type="ECO:0000313" key="2">
    <source>
        <dbReference type="Proteomes" id="UP000183015"/>
    </source>
</evidence>
<gene>
    <name evidence="1" type="ORF">SAMN05414137_109247</name>
</gene>
<dbReference type="STRING" id="235985.SAMN05414137_109247"/>
<organism evidence="1 2">
    <name type="scientific">Streptacidiphilus jiangxiensis</name>
    <dbReference type="NCBI Taxonomy" id="235985"/>
    <lineage>
        <taxon>Bacteria</taxon>
        <taxon>Bacillati</taxon>
        <taxon>Actinomycetota</taxon>
        <taxon>Actinomycetes</taxon>
        <taxon>Kitasatosporales</taxon>
        <taxon>Streptomycetaceae</taxon>
        <taxon>Streptacidiphilus</taxon>
    </lineage>
</organism>